<dbReference type="STRING" id="1801737.A2818_00345"/>
<proteinExistence type="predicted"/>
<protein>
    <recommendedName>
        <fullName evidence="3">SHS2 domain-containing protein</fullName>
    </recommendedName>
</protein>
<sequence>MGIFRADKEKNKLALVFDIGSSSVGGALFYMQDSGFPNIIFSIRQPITLEADINVDRFFILTIKALEIVANRICMAGMGAPHMIFCVLSSPWYVSQNRIMRLKKNAPFIFTSKLADELIQKELALFKEEHLQKYTNIAHSIRPIEFKNIKTSLNGYETLSPLNQKAKELEMSIFVSMSEEQVLGKIEETIKKNFQSKEIKFSSFVMASFAVVRDMYINQENFLLIDIGGEVTDISMVKKNVLREATSFPLGSNFLIRGVASAFACSLGEAKSYLSLFKDEHAEKSVLEKLEAIINKLRTEWLLKFQDSLARLTSDISVPATIYMAVDKEFAEFFSEIIKNEQFNQYTLTESKFKIIFLSTEIFHGMAVFKEDVIRDSFLIIDSVYINRFLK</sequence>
<reference evidence="1 2" key="1">
    <citation type="journal article" date="2016" name="Nat. Commun.">
        <title>Thousands of microbial genomes shed light on interconnected biogeochemical processes in an aquifer system.</title>
        <authorList>
            <person name="Anantharaman K."/>
            <person name="Brown C.T."/>
            <person name="Hug L.A."/>
            <person name="Sharon I."/>
            <person name="Castelle C.J."/>
            <person name="Probst A.J."/>
            <person name="Thomas B.C."/>
            <person name="Singh A."/>
            <person name="Wilkins M.J."/>
            <person name="Karaoz U."/>
            <person name="Brodie E.L."/>
            <person name="Williams K.H."/>
            <person name="Hubbard S.S."/>
            <person name="Banfield J.F."/>
        </authorList>
    </citation>
    <scope>NUCLEOTIDE SEQUENCE [LARGE SCALE GENOMIC DNA]</scope>
</reference>
<organism evidence="1 2">
    <name type="scientific">Candidatus Nomurabacteria bacterium RIFCSPHIGHO2_01_FULL_40_12</name>
    <dbReference type="NCBI Taxonomy" id="1801737"/>
    <lineage>
        <taxon>Bacteria</taxon>
        <taxon>Candidatus Nomuraibacteriota</taxon>
    </lineage>
</organism>
<gene>
    <name evidence="1" type="ORF">A2818_00345</name>
</gene>
<evidence type="ECO:0000313" key="1">
    <source>
        <dbReference type="EMBL" id="OGI62957.1"/>
    </source>
</evidence>
<name>A0A1F6UZT0_9BACT</name>
<dbReference type="AlphaFoldDB" id="A0A1F6UZT0"/>
<dbReference type="Proteomes" id="UP000177602">
    <property type="component" value="Unassembled WGS sequence"/>
</dbReference>
<dbReference type="InterPro" id="IPR043129">
    <property type="entry name" value="ATPase_NBD"/>
</dbReference>
<dbReference type="Gene3D" id="3.30.420.40">
    <property type="match status" value="2"/>
</dbReference>
<dbReference type="SUPFAM" id="SSF53067">
    <property type="entry name" value="Actin-like ATPase domain"/>
    <property type="match status" value="1"/>
</dbReference>
<comment type="caution">
    <text evidence="1">The sequence shown here is derived from an EMBL/GenBank/DDBJ whole genome shotgun (WGS) entry which is preliminary data.</text>
</comment>
<dbReference type="EMBL" id="MFTN01000016">
    <property type="protein sequence ID" value="OGI62957.1"/>
    <property type="molecule type" value="Genomic_DNA"/>
</dbReference>
<dbReference type="Gene3D" id="3.30.1490.300">
    <property type="match status" value="1"/>
</dbReference>
<evidence type="ECO:0008006" key="3">
    <source>
        <dbReference type="Google" id="ProtNLM"/>
    </source>
</evidence>
<evidence type="ECO:0000313" key="2">
    <source>
        <dbReference type="Proteomes" id="UP000177602"/>
    </source>
</evidence>
<accession>A0A1F6UZT0</accession>